<dbReference type="InterPro" id="IPR006600">
    <property type="entry name" value="HTH_CenpB_DNA-bd_dom"/>
</dbReference>
<reference evidence="5" key="1">
    <citation type="submission" date="2022-11" db="UniProtKB">
        <authorList>
            <consortium name="WormBaseParasite"/>
        </authorList>
    </citation>
    <scope>IDENTIFICATION</scope>
</reference>
<keyword evidence="4" id="KW-1185">Reference proteome</keyword>
<dbReference type="SUPFAM" id="SSF46689">
    <property type="entry name" value="Homeodomain-like"/>
    <property type="match status" value="1"/>
</dbReference>
<dbReference type="InterPro" id="IPR057560">
    <property type="entry name" value="Znf_SCAND3"/>
</dbReference>
<evidence type="ECO:0000259" key="3">
    <source>
        <dbReference type="PROSITE" id="PS51253"/>
    </source>
</evidence>
<dbReference type="AlphaFoldDB" id="A0A914H427"/>
<dbReference type="PANTHER" id="PTHR19303:SF57">
    <property type="entry name" value="HTH CENPB-TYPE DOMAIN-CONTAINING PROTEIN"/>
    <property type="match status" value="1"/>
</dbReference>
<dbReference type="SMART" id="SM00674">
    <property type="entry name" value="CENPB"/>
    <property type="match status" value="1"/>
</dbReference>
<evidence type="ECO:0000256" key="1">
    <source>
        <dbReference type="ARBA" id="ARBA00004123"/>
    </source>
</evidence>
<accession>A0A914H427</accession>
<dbReference type="Pfam" id="PF23663">
    <property type="entry name" value="Znf_SCAND3"/>
    <property type="match status" value="1"/>
</dbReference>
<dbReference type="InterPro" id="IPR050863">
    <property type="entry name" value="CenT-Element_Derived"/>
</dbReference>
<organism evidence="4 5">
    <name type="scientific">Globodera rostochiensis</name>
    <name type="common">Golden nematode worm</name>
    <name type="synonym">Heterodera rostochiensis</name>
    <dbReference type="NCBI Taxonomy" id="31243"/>
    <lineage>
        <taxon>Eukaryota</taxon>
        <taxon>Metazoa</taxon>
        <taxon>Ecdysozoa</taxon>
        <taxon>Nematoda</taxon>
        <taxon>Chromadorea</taxon>
        <taxon>Rhabditida</taxon>
        <taxon>Tylenchina</taxon>
        <taxon>Tylenchomorpha</taxon>
        <taxon>Tylenchoidea</taxon>
        <taxon>Heteroderidae</taxon>
        <taxon>Heteroderinae</taxon>
        <taxon>Globodera</taxon>
    </lineage>
</organism>
<dbReference type="InterPro" id="IPR004875">
    <property type="entry name" value="DDE_SF_endonuclease_dom"/>
</dbReference>
<dbReference type="Proteomes" id="UP000887572">
    <property type="component" value="Unplaced"/>
</dbReference>
<keyword evidence="2" id="KW-0238">DNA-binding</keyword>
<evidence type="ECO:0000256" key="2">
    <source>
        <dbReference type="ARBA" id="ARBA00023125"/>
    </source>
</evidence>
<dbReference type="GO" id="GO:0005634">
    <property type="term" value="C:nucleus"/>
    <property type="evidence" value="ECO:0007669"/>
    <property type="project" value="UniProtKB-SubCell"/>
</dbReference>
<evidence type="ECO:0000313" key="5">
    <source>
        <dbReference type="WBParaSite" id="Gr19_v10_g13068.t1"/>
    </source>
</evidence>
<comment type="subcellular location">
    <subcellularLocation>
        <location evidence="1">Nucleus</location>
    </subcellularLocation>
</comment>
<name>A0A914H427_GLORO</name>
<dbReference type="PROSITE" id="PS51253">
    <property type="entry name" value="HTH_CENPB"/>
    <property type="match status" value="1"/>
</dbReference>
<evidence type="ECO:0000313" key="4">
    <source>
        <dbReference type="Proteomes" id="UP000887572"/>
    </source>
</evidence>
<dbReference type="InterPro" id="IPR009057">
    <property type="entry name" value="Homeodomain-like_sf"/>
</dbReference>
<feature type="domain" description="HTH CENPB-type" evidence="3">
    <location>
        <begin position="172"/>
        <end position="244"/>
    </location>
</feature>
<dbReference type="Gene3D" id="1.10.10.60">
    <property type="entry name" value="Homeodomain-like"/>
    <property type="match status" value="1"/>
</dbReference>
<sequence>MEDSSKNAKVCISCNNPSSGAHFCKKCFEPCHAISPCSISIDAEEGYGAKVVCCECWLRDEVAADENANIVKTAPSVRDKPSTSASSPSINFEPNIQLYTSEDEDGSTNPPTKRKRRAFTIHDKIEILDFAKKTSLHAASKHFTVARSTMRVWKKQELDLKKMMESATRKRIQGGGRKLTDADFDTALAEWIKELRGRKLRVSRNMIVTEAQKMSVHYSKMNNFSASNGWLDYFMKRHNFSMRRPTTVAQKPPDAYVDVIINFILYVQKLWKKNDYKFVYACDETAVWLDPSGGTCVSEKGAKSVTVLNTGHEKARVTVILTARSDGVKLPPFVLLPKKRTVPEIVRRFKNKLVLSWCGRTWMDNELTTKYLEEVFGNFFFGNRLLIWDSFRCHISADTKQTLQRLAIHTAVVPGGTTKYIQVPDVSWNAPFKNSIRELHSDWMLHGDKPTTSAWETLSKDIIVKSFLCCGISKEDDGKNDALIHVFKKDGAIPNGLPLLRQRRQEDDMIKLVEEIDLNEDENIGSGNVNLAKPHQIKNTRTANKMN</sequence>
<dbReference type="Pfam" id="PF03184">
    <property type="entry name" value="DDE_1"/>
    <property type="match status" value="1"/>
</dbReference>
<dbReference type="WBParaSite" id="Gr19_v10_g13068.t1">
    <property type="protein sequence ID" value="Gr19_v10_g13068.t1"/>
    <property type="gene ID" value="Gr19_v10_g13068"/>
</dbReference>
<dbReference type="GO" id="GO:0003677">
    <property type="term" value="F:DNA binding"/>
    <property type="evidence" value="ECO:0007669"/>
    <property type="project" value="UniProtKB-KW"/>
</dbReference>
<protein>
    <submittedName>
        <fullName evidence="5">HTH CENPB-type domain-containing protein</fullName>
    </submittedName>
</protein>
<dbReference type="PANTHER" id="PTHR19303">
    <property type="entry name" value="TRANSPOSON"/>
    <property type="match status" value="1"/>
</dbReference>
<proteinExistence type="predicted"/>
<dbReference type="Pfam" id="PF03221">
    <property type="entry name" value="HTH_Tnp_Tc5"/>
    <property type="match status" value="1"/>
</dbReference>